<feature type="signal peptide" evidence="6">
    <location>
        <begin position="1"/>
        <end position="21"/>
    </location>
</feature>
<dbReference type="PIRSF" id="PIRSF000105">
    <property type="entry name" value="HCDH"/>
    <property type="match status" value="1"/>
</dbReference>
<dbReference type="InterPro" id="IPR006176">
    <property type="entry name" value="3-OHacyl-CoA_DH_NAD-bd"/>
</dbReference>
<dbReference type="EMBL" id="FNNQ01000004">
    <property type="protein sequence ID" value="SDW51245.1"/>
    <property type="molecule type" value="Genomic_DNA"/>
</dbReference>
<evidence type="ECO:0000313" key="10">
    <source>
        <dbReference type="Proteomes" id="UP000198534"/>
    </source>
</evidence>
<evidence type="ECO:0000256" key="5">
    <source>
        <dbReference type="PIRSR" id="PIRSR000105-2"/>
    </source>
</evidence>
<feature type="binding site" evidence="5">
    <location>
        <position position="274"/>
    </location>
    <ligand>
        <name>NAD(+)</name>
        <dbReference type="ChEBI" id="CHEBI:57540"/>
    </ligand>
</feature>
<feature type="chain" id="PRO_5039001996" evidence="6">
    <location>
        <begin position="22"/>
        <end position="293"/>
    </location>
</feature>
<dbReference type="InterPro" id="IPR036291">
    <property type="entry name" value="NAD(P)-bd_dom_sf"/>
</dbReference>
<gene>
    <name evidence="9" type="ORF">SAMN05444487_1044</name>
</gene>
<dbReference type="FunFam" id="3.40.50.720:FF:000009">
    <property type="entry name" value="Fatty oxidation complex, alpha subunit"/>
    <property type="match status" value="1"/>
</dbReference>
<reference evidence="9 10" key="1">
    <citation type="submission" date="2016-10" db="EMBL/GenBank/DDBJ databases">
        <authorList>
            <person name="de Groot N.N."/>
        </authorList>
    </citation>
    <scope>NUCLEOTIDE SEQUENCE [LARGE SCALE GENOMIC DNA]</scope>
    <source>
        <strain evidence="9 10">DSM 45610</strain>
    </source>
</reference>
<keyword evidence="3" id="KW-0560">Oxidoreductase</keyword>
<feature type="binding site" evidence="5">
    <location>
        <begin position="10"/>
        <end position="15"/>
    </location>
    <ligand>
        <name>NAD(+)</name>
        <dbReference type="ChEBI" id="CHEBI:57540"/>
    </ligand>
</feature>
<dbReference type="Pfam" id="PF02737">
    <property type="entry name" value="3HCDH_N"/>
    <property type="match status" value="1"/>
</dbReference>
<evidence type="ECO:0000313" key="9">
    <source>
        <dbReference type="EMBL" id="SDW51245.1"/>
    </source>
</evidence>
<dbReference type="Pfam" id="PF00725">
    <property type="entry name" value="3HCDH"/>
    <property type="match status" value="1"/>
</dbReference>
<evidence type="ECO:0000256" key="3">
    <source>
        <dbReference type="ARBA" id="ARBA00023002"/>
    </source>
</evidence>
<feature type="site" description="Important for catalytic activity" evidence="4">
    <location>
        <position position="141"/>
    </location>
</feature>
<feature type="binding site" evidence="5">
    <location>
        <position position="93"/>
    </location>
    <ligand>
        <name>NAD(+)</name>
        <dbReference type="ChEBI" id="CHEBI:57540"/>
    </ligand>
</feature>
<sequence>MNIRRIAVVGAGLMGSGIAQALATPGYEIHLCDVAEEALNKGFAGIEKSLSRFVKAKHLTEKEAEEVRSRITGFTDMETALREVDLVVEAAPENMELKKQIFHDLDRFTRPDAILATNTSELSVTAIASATTRPERVVGMHWFNPPPVMRLVEIVRGTDTSQETIEMIMQVSEQAGKETVVVKDVQGFVTSRAISAHMLECMRILEEGVASAEDIDKAVRLGLNYPMGPFELADYVGLDTMLFASDGMVEAYGDRFRAPQTLRKLVEAGHLGRKTGKGFYDYTKKPETVSAKK</sequence>
<comment type="pathway">
    <text evidence="1">Lipid metabolism; butanoate metabolism.</text>
</comment>
<dbReference type="Proteomes" id="UP000198534">
    <property type="component" value="Unassembled WGS sequence"/>
</dbReference>
<dbReference type="AlphaFoldDB" id="A0A1H2U4Z5"/>
<evidence type="ECO:0000256" key="2">
    <source>
        <dbReference type="ARBA" id="ARBA00009463"/>
    </source>
</evidence>
<feature type="binding site" evidence="5">
    <location>
        <position position="144"/>
    </location>
    <ligand>
        <name>NAD(+)</name>
        <dbReference type="ChEBI" id="CHEBI:57540"/>
    </ligand>
</feature>
<feature type="domain" description="3-hydroxyacyl-CoA dehydrogenase C-terminal" evidence="7">
    <location>
        <begin position="187"/>
        <end position="282"/>
    </location>
</feature>
<dbReference type="Gene3D" id="1.10.1040.10">
    <property type="entry name" value="N-(1-d-carboxylethyl)-l-norvaline Dehydrogenase, domain 2"/>
    <property type="match status" value="1"/>
</dbReference>
<feature type="binding site" evidence="5">
    <location>
        <position position="120"/>
    </location>
    <ligand>
        <name>NAD(+)</name>
        <dbReference type="ChEBI" id="CHEBI:57540"/>
    </ligand>
</feature>
<dbReference type="PANTHER" id="PTHR48075">
    <property type="entry name" value="3-HYDROXYACYL-COA DEHYDROGENASE FAMILY PROTEIN"/>
    <property type="match status" value="1"/>
</dbReference>
<evidence type="ECO:0000256" key="6">
    <source>
        <dbReference type="SAM" id="SignalP"/>
    </source>
</evidence>
<evidence type="ECO:0000259" key="8">
    <source>
        <dbReference type="Pfam" id="PF02737"/>
    </source>
</evidence>
<dbReference type="GO" id="GO:0070403">
    <property type="term" value="F:NAD+ binding"/>
    <property type="evidence" value="ECO:0007669"/>
    <property type="project" value="InterPro"/>
</dbReference>
<protein>
    <submittedName>
        <fullName evidence="9">3-hydroxybutyryl-CoA dehydrogenase</fullName>
    </submittedName>
</protein>
<dbReference type="Gene3D" id="3.40.50.720">
    <property type="entry name" value="NAD(P)-binding Rossmann-like Domain"/>
    <property type="match status" value="1"/>
</dbReference>
<dbReference type="SUPFAM" id="SSF51735">
    <property type="entry name" value="NAD(P)-binding Rossmann-fold domains"/>
    <property type="match status" value="1"/>
</dbReference>
<evidence type="ECO:0000256" key="1">
    <source>
        <dbReference type="ARBA" id="ARBA00005086"/>
    </source>
</evidence>
<keyword evidence="10" id="KW-1185">Reference proteome</keyword>
<evidence type="ECO:0000259" key="7">
    <source>
        <dbReference type="Pfam" id="PF00725"/>
    </source>
</evidence>
<dbReference type="InterPro" id="IPR006108">
    <property type="entry name" value="3HC_DH_C"/>
</dbReference>
<dbReference type="GO" id="GO:0016616">
    <property type="term" value="F:oxidoreductase activity, acting on the CH-OH group of donors, NAD or NADP as acceptor"/>
    <property type="evidence" value="ECO:0007669"/>
    <property type="project" value="InterPro"/>
</dbReference>
<dbReference type="InterPro" id="IPR008927">
    <property type="entry name" value="6-PGluconate_DH-like_C_sf"/>
</dbReference>
<feature type="domain" description="3-hydroxyacyl-CoA dehydrogenase NAD binding" evidence="8">
    <location>
        <begin position="6"/>
        <end position="185"/>
    </location>
</feature>
<proteinExistence type="inferred from homology"/>
<name>A0A1H2U4Z5_9BACL</name>
<feature type="binding site" evidence="5">
    <location>
        <position position="98"/>
    </location>
    <ligand>
        <name>NAD(+)</name>
        <dbReference type="ChEBI" id="CHEBI:57540"/>
    </ligand>
</feature>
<accession>A0A1H2U4Z5</accession>
<dbReference type="PANTHER" id="PTHR48075:SF5">
    <property type="entry name" value="3-HYDROXYBUTYRYL-COA DEHYDROGENASE"/>
    <property type="match status" value="1"/>
</dbReference>
<dbReference type="STRING" id="1048340.SAMN05444487_1044"/>
<dbReference type="InterPro" id="IPR013328">
    <property type="entry name" value="6PGD_dom2"/>
</dbReference>
<keyword evidence="6" id="KW-0732">Signal</keyword>
<comment type="similarity">
    <text evidence="2">Belongs to the 3-hydroxyacyl-CoA dehydrogenase family.</text>
</comment>
<organism evidence="9 10">
    <name type="scientific">Marininema mesophilum</name>
    <dbReference type="NCBI Taxonomy" id="1048340"/>
    <lineage>
        <taxon>Bacteria</taxon>
        <taxon>Bacillati</taxon>
        <taxon>Bacillota</taxon>
        <taxon>Bacilli</taxon>
        <taxon>Bacillales</taxon>
        <taxon>Thermoactinomycetaceae</taxon>
        <taxon>Marininema</taxon>
    </lineage>
</organism>
<feature type="binding site" evidence="5">
    <location>
        <position position="33"/>
    </location>
    <ligand>
        <name>NAD(+)</name>
        <dbReference type="ChEBI" id="CHEBI:57540"/>
    </ligand>
</feature>
<dbReference type="GO" id="GO:0006631">
    <property type="term" value="P:fatty acid metabolic process"/>
    <property type="evidence" value="ECO:0007669"/>
    <property type="project" value="InterPro"/>
</dbReference>
<keyword evidence="5" id="KW-0520">NAD</keyword>
<dbReference type="InterPro" id="IPR022694">
    <property type="entry name" value="3-OHacyl-CoA_DH"/>
</dbReference>
<evidence type="ECO:0000256" key="4">
    <source>
        <dbReference type="PIRSR" id="PIRSR000105-1"/>
    </source>
</evidence>
<dbReference type="SUPFAM" id="SSF48179">
    <property type="entry name" value="6-phosphogluconate dehydrogenase C-terminal domain-like"/>
    <property type="match status" value="1"/>
</dbReference>